<organism evidence="7 8">
    <name type="scientific">Craurococcus roseus</name>
    <dbReference type="NCBI Taxonomy" id="77585"/>
    <lineage>
        <taxon>Bacteria</taxon>
        <taxon>Pseudomonadati</taxon>
        <taxon>Pseudomonadota</taxon>
        <taxon>Alphaproteobacteria</taxon>
        <taxon>Acetobacterales</taxon>
        <taxon>Acetobacteraceae</taxon>
        <taxon>Craurococcus</taxon>
    </lineage>
</organism>
<reference evidence="7 8" key="1">
    <citation type="journal article" date="2019" name="Int. J. Syst. Evol. Microbiol.">
        <title>The Global Catalogue of Microorganisms (GCM) 10K type strain sequencing project: providing services to taxonomists for standard genome sequencing and annotation.</title>
        <authorList>
            <consortium name="The Broad Institute Genomics Platform"/>
            <consortium name="The Broad Institute Genome Sequencing Center for Infectious Disease"/>
            <person name="Wu L."/>
            <person name="Ma J."/>
        </authorList>
    </citation>
    <scope>NUCLEOTIDE SEQUENCE [LARGE SCALE GENOMIC DNA]</scope>
    <source>
        <strain evidence="7 8">JCM 9933</strain>
    </source>
</reference>
<keyword evidence="5" id="KW-0418">Kinase</keyword>
<dbReference type="InterPro" id="IPR000014">
    <property type="entry name" value="PAS"/>
</dbReference>
<dbReference type="NCBIfam" id="TIGR00229">
    <property type="entry name" value="sensory_box"/>
    <property type="match status" value="1"/>
</dbReference>
<evidence type="ECO:0000256" key="2">
    <source>
        <dbReference type="ARBA" id="ARBA00012438"/>
    </source>
</evidence>
<dbReference type="InterPro" id="IPR052162">
    <property type="entry name" value="Sensor_kinase/Photoreceptor"/>
</dbReference>
<keyword evidence="3" id="KW-0597">Phosphoprotein</keyword>
<evidence type="ECO:0000256" key="5">
    <source>
        <dbReference type="ARBA" id="ARBA00022777"/>
    </source>
</evidence>
<dbReference type="Pfam" id="PF07568">
    <property type="entry name" value="HisKA_2"/>
    <property type="match status" value="1"/>
</dbReference>
<dbReference type="InterPro" id="IPR001610">
    <property type="entry name" value="PAC"/>
</dbReference>
<comment type="catalytic activity">
    <reaction evidence="1">
        <text>ATP + protein L-histidine = ADP + protein N-phospho-L-histidine.</text>
        <dbReference type="EC" id="2.7.13.3"/>
    </reaction>
</comment>
<dbReference type="SMART" id="SM00086">
    <property type="entry name" value="PAC"/>
    <property type="match status" value="1"/>
</dbReference>
<accession>A0ABN1ER72</accession>
<dbReference type="SMART" id="SM00387">
    <property type="entry name" value="HATPase_c"/>
    <property type="match status" value="1"/>
</dbReference>
<evidence type="ECO:0000256" key="1">
    <source>
        <dbReference type="ARBA" id="ARBA00000085"/>
    </source>
</evidence>
<dbReference type="CDD" id="cd00130">
    <property type="entry name" value="PAS"/>
    <property type="match status" value="1"/>
</dbReference>
<dbReference type="Gene3D" id="3.30.450.20">
    <property type="entry name" value="PAS domain"/>
    <property type="match status" value="1"/>
</dbReference>
<evidence type="ECO:0000256" key="4">
    <source>
        <dbReference type="ARBA" id="ARBA00022679"/>
    </source>
</evidence>
<evidence type="ECO:0000259" key="6">
    <source>
        <dbReference type="PROSITE" id="PS50113"/>
    </source>
</evidence>
<comment type="caution">
    <text evidence="7">The sequence shown here is derived from an EMBL/GenBank/DDBJ whole genome shotgun (WGS) entry which is preliminary data.</text>
</comment>
<evidence type="ECO:0000313" key="7">
    <source>
        <dbReference type="EMBL" id="GAA0572463.1"/>
    </source>
</evidence>
<dbReference type="Gene3D" id="3.30.565.10">
    <property type="entry name" value="Histidine kinase-like ATPase, C-terminal domain"/>
    <property type="match status" value="1"/>
</dbReference>
<dbReference type="Proteomes" id="UP001501588">
    <property type="component" value="Unassembled WGS sequence"/>
</dbReference>
<dbReference type="EMBL" id="BAAAFZ010000008">
    <property type="protein sequence ID" value="GAA0572463.1"/>
    <property type="molecule type" value="Genomic_DNA"/>
</dbReference>
<evidence type="ECO:0000256" key="3">
    <source>
        <dbReference type="ARBA" id="ARBA00022553"/>
    </source>
</evidence>
<name>A0ABN1ER72_9PROT</name>
<dbReference type="InterPro" id="IPR036890">
    <property type="entry name" value="HATPase_C_sf"/>
</dbReference>
<proteinExistence type="predicted"/>
<dbReference type="Pfam" id="PF08447">
    <property type="entry name" value="PAS_3"/>
    <property type="match status" value="1"/>
</dbReference>
<dbReference type="Pfam" id="PF02518">
    <property type="entry name" value="HATPase_c"/>
    <property type="match status" value="1"/>
</dbReference>
<dbReference type="InterPro" id="IPR011495">
    <property type="entry name" value="Sig_transdc_His_kin_sub2_dim/P"/>
</dbReference>
<evidence type="ECO:0000313" key="8">
    <source>
        <dbReference type="Proteomes" id="UP001501588"/>
    </source>
</evidence>
<dbReference type="InterPro" id="IPR035965">
    <property type="entry name" value="PAS-like_dom_sf"/>
</dbReference>
<dbReference type="PANTHER" id="PTHR43304:SF1">
    <property type="entry name" value="PAC DOMAIN-CONTAINING PROTEIN"/>
    <property type="match status" value="1"/>
</dbReference>
<dbReference type="InterPro" id="IPR003594">
    <property type="entry name" value="HATPase_dom"/>
</dbReference>
<protein>
    <recommendedName>
        <fullName evidence="2">histidine kinase</fullName>
        <ecNumber evidence="2">2.7.13.3</ecNumber>
    </recommendedName>
</protein>
<dbReference type="PROSITE" id="PS50113">
    <property type="entry name" value="PAC"/>
    <property type="match status" value="1"/>
</dbReference>
<dbReference type="SUPFAM" id="SSF55785">
    <property type="entry name" value="PYP-like sensor domain (PAS domain)"/>
    <property type="match status" value="1"/>
</dbReference>
<keyword evidence="4" id="KW-0808">Transferase</keyword>
<dbReference type="InterPro" id="IPR013655">
    <property type="entry name" value="PAS_fold_3"/>
</dbReference>
<dbReference type="SUPFAM" id="SSF55874">
    <property type="entry name" value="ATPase domain of HSP90 chaperone/DNA topoisomerase II/histidine kinase"/>
    <property type="match status" value="1"/>
</dbReference>
<sequence length="316" mass="34781">MVWRAGAGRSVDYVNQAWLDFTGKSFREETGLAWTRHVHPEDLARLLSVYAEAYAERREFSSEYRLQRHDGAWRWMLDRGRPCYENGVFAGYVGSCTDTSDMKAALEERQRSVAQQEHLLLELNHRVKNNAQATASFLTLQANRATDPGVALALRRAATRVMLSTLIQDRMFRAGAEDGVEIGEELEAVARSALEITGRTGLTLEVSRNGSFVLPVSRASLLALIVNELMVNAAVHAFPQSREGRVRLAVRNPEPGFAEVVVEDNGVGLPEAPDQPAAEGRLGLHLAPRLAQQAQATLQLHSDGAGTRATLRFPVG</sequence>
<dbReference type="PANTHER" id="PTHR43304">
    <property type="entry name" value="PHYTOCHROME-LIKE PROTEIN CPH1"/>
    <property type="match status" value="1"/>
</dbReference>
<dbReference type="InterPro" id="IPR000700">
    <property type="entry name" value="PAS-assoc_C"/>
</dbReference>
<keyword evidence="8" id="KW-1185">Reference proteome</keyword>
<feature type="domain" description="PAC" evidence="6">
    <location>
        <begin position="60"/>
        <end position="111"/>
    </location>
</feature>
<gene>
    <name evidence="7" type="ORF">GCM10009416_08900</name>
</gene>
<dbReference type="EC" id="2.7.13.3" evidence="2"/>